<accession>A0A226D116</accession>
<dbReference type="AlphaFoldDB" id="A0A226D116"/>
<comment type="caution">
    <text evidence="1">The sequence shown here is derived from an EMBL/GenBank/DDBJ whole genome shotgun (WGS) entry which is preliminary data.</text>
</comment>
<organism evidence="1 2">
    <name type="scientific">Folsomia candida</name>
    <name type="common">Springtail</name>
    <dbReference type="NCBI Taxonomy" id="158441"/>
    <lineage>
        <taxon>Eukaryota</taxon>
        <taxon>Metazoa</taxon>
        <taxon>Ecdysozoa</taxon>
        <taxon>Arthropoda</taxon>
        <taxon>Hexapoda</taxon>
        <taxon>Collembola</taxon>
        <taxon>Entomobryomorpha</taxon>
        <taxon>Isotomoidea</taxon>
        <taxon>Isotomidae</taxon>
        <taxon>Proisotominae</taxon>
        <taxon>Folsomia</taxon>
    </lineage>
</organism>
<sequence length="164" mass="18739">MSSEIIIICDGIYVDPDRVKTSQSTFFHSGHPVNVNYQQKLYIKSKLQVKFQARITLSQMGLKLKTVQISVFARNRKDLSLMQKKEDQLSAKSDLLGVALNHILLTCATVPFTAVFVATYVELDPLYIWMKYIPSSVNQLIDSYPWTYVILPCPFQLYVVSQLV</sequence>
<evidence type="ECO:0000313" key="1">
    <source>
        <dbReference type="EMBL" id="OXA38407.1"/>
    </source>
</evidence>
<name>A0A226D116_FOLCA</name>
<dbReference type="EMBL" id="LNIX01000046">
    <property type="protein sequence ID" value="OXA38407.1"/>
    <property type="molecule type" value="Genomic_DNA"/>
</dbReference>
<dbReference type="Proteomes" id="UP000198287">
    <property type="component" value="Unassembled WGS sequence"/>
</dbReference>
<evidence type="ECO:0000313" key="2">
    <source>
        <dbReference type="Proteomes" id="UP000198287"/>
    </source>
</evidence>
<gene>
    <name evidence="1" type="ORF">Fcan01_26850</name>
</gene>
<reference evidence="1 2" key="1">
    <citation type="submission" date="2015-12" db="EMBL/GenBank/DDBJ databases">
        <title>The genome of Folsomia candida.</title>
        <authorList>
            <person name="Faddeeva A."/>
            <person name="Derks M.F."/>
            <person name="Anvar Y."/>
            <person name="Smit S."/>
            <person name="Van Straalen N."/>
            <person name="Roelofs D."/>
        </authorList>
    </citation>
    <scope>NUCLEOTIDE SEQUENCE [LARGE SCALE GENOMIC DNA]</scope>
    <source>
        <strain evidence="1 2">VU population</strain>
        <tissue evidence="1">Whole body</tissue>
    </source>
</reference>
<protein>
    <submittedName>
        <fullName evidence="1">Uncharacterized protein</fullName>
    </submittedName>
</protein>
<keyword evidence="2" id="KW-1185">Reference proteome</keyword>
<proteinExistence type="predicted"/>